<keyword evidence="2" id="KW-1185">Reference proteome</keyword>
<reference evidence="1" key="1">
    <citation type="submission" date="2019-11" db="EMBL/GenBank/DDBJ databases">
        <authorList>
            <person name="Liu Y."/>
            <person name="Hou J."/>
            <person name="Li T.-Q."/>
            <person name="Guan C.-H."/>
            <person name="Wu X."/>
            <person name="Wu H.-Z."/>
            <person name="Ling F."/>
            <person name="Zhang R."/>
            <person name="Shi X.-G."/>
            <person name="Ren J.-P."/>
            <person name="Chen E.-F."/>
            <person name="Sun J.-M."/>
        </authorList>
    </citation>
    <scope>NUCLEOTIDE SEQUENCE</scope>
    <source>
        <strain evidence="1">Adult_tree_wgs_1</strain>
        <tissue evidence="1">Leaves</tissue>
    </source>
</reference>
<protein>
    <submittedName>
        <fullName evidence="1">Uncharacterized protein</fullName>
    </submittedName>
</protein>
<dbReference type="AlphaFoldDB" id="A0A834LV49"/>
<organism evidence="1 2">
    <name type="scientific">Rhododendron simsii</name>
    <name type="common">Sims's rhododendron</name>
    <dbReference type="NCBI Taxonomy" id="118357"/>
    <lineage>
        <taxon>Eukaryota</taxon>
        <taxon>Viridiplantae</taxon>
        <taxon>Streptophyta</taxon>
        <taxon>Embryophyta</taxon>
        <taxon>Tracheophyta</taxon>
        <taxon>Spermatophyta</taxon>
        <taxon>Magnoliopsida</taxon>
        <taxon>eudicotyledons</taxon>
        <taxon>Gunneridae</taxon>
        <taxon>Pentapetalae</taxon>
        <taxon>asterids</taxon>
        <taxon>Ericales</taxon>
        <taxon>Ericaceae</taxon>
        <taxon>Ericoideae</taxon>
        <taxon>Rhodoreae</taxon>
        <taxon>Rhododendron</taxon>
    </lineage>
</organism>
<proteinExistence type="predicted"/>
<evidence type="ECO:0000313" key="2">
    <source>
        <dbReference type="Proteomes" id="UP000626092"/>
    </source>
</evidence>
<dbReference type="OrthoDB" id="10491967at2759"/>
<dbReference type="Proteomes" id="UP000626092">
    <property type="component" value="Unassembled WGS sequence"/>
</dbReference>
<evidence type="ECO:0000313" key="1">
    <source>
        <dbReference type="EMBL" id="KAF7149700.1"/>
    </source>
</evidence>
<comment type="caution">
    <text evidence="1">The sequence shown here is derived from an EMBL/GenBank/DDBJ whole genome shotgun (WGS) entry which is preliminary data.</text>
</comment>
<sequence>MGRSNKPSRCDFLAQSSWVAAAGGVPKLIGTTVVGWLRSYMGAESPVSRWSFWGLRLHTGTLGGGLVCCRSVVSIRGWFIYAWGVGRRSGS</sequence>
<gene>
    <name evidence="1" type="ORF">RHSIM_Rhsim02G0046800</name>
</gene>
<accession>A0A834LV49</accession>
<name>A0A834LV49_RHOSS</name>
<dbReference type="EMBL" id="WJXA01000002">
    <property type="protein sequence ID" value="KAF7149700.1"/>
    <property type="molecule type" value="Genomic_DNA"/>
</dbReference>